<dbReference type="InterPro" id="IPR043129">
    <property type="entry name" value="ATPase_NBD"/>
</dbReference>
<accession>A0A6J4VWR7</accession>
<dbReference type="AlphaFoldDB" id="A0A6J4VWR7"/>
<dbReference type="PANTHER" id="PTHR30005:SF0">
    <property type="entry name" value="RETROGRADE REGULATION PROTEIN 2"/>
    <property type="match status" value="1"/>
</dbReference>
<name>A0A6J4VWR7_9BACT</name>
<gene>
    <name evidence="2" type="ORF">AVDCRST_MAG18-5162</name>
</gene>
<dbReference type="InterPro" id="IPR050273">
    <property type="entry name" value="GppA/Ppx_hydrolase"/>
</dbReference>
<evidence type="ECO:0000259" key="1">
    <source>
        <dbReference type="Pfam" id="PF02541"/>
    </source>
</evidence>
<reference evidence="2" key="1">
    <citation type="submission" date="2020-02" db="EMBL/GenBank/DDBJ databases">
        <authorList>
            <person name="Meier V. D."/>
        </authorList>
    </citation>
    <scope>NUCLEOTIDE SEQUENCE</scope>
    <source>
        <strain evidence="2">AVDCRST_MAG18</strain>
    </source>
</reference>
<feature type="domain" description="Ppx/GppA phosphatase N-terminal" evidence="1">
    <location>
        <begin position="37"/>
        <end position="310"/>
    </location>
</feature>
<dbReference type="Gene3D" id="3.30.420.150">
    <property type="entry name" value="Exopolyphosphatase. Domain 2"/>
    <property type="match status" value="1"/>
</dbReference>
<dbReference type="EMBL" id="CADCWN010000417">
    <property type="protein sequence ID" value="CAA9590754.1"/>
    <property type="molecule type" value="Genomic_DNA"/>
</dbReference>
<dbReference type="Pfam" id="PF02541">
    <property type="entry name" value="Ppx-GppA"/>
    <property type="match status" value="1"/>
</dbReference>
<dbReference type="InterPro" id="IPR003695">
    <property type="entry name" value="Ppx_GppA_N"/>
</dbReference>
<dbReference type="PANTHER" id="PTHR30005">
    <property type="entry name" value="EXOPOLYPHOSPHATASE"/>
    <property type="match status" value="1"/>
</dbReference>
<keyword evidence="2" id="KW-0378">Hydrolase</keyword>
<dbReference type="EC" id="3.6.1.11" evidence="2"/>
<evidence type="ECO:0000313" key="2">
    <source>
        <dbReference type="EMBL" id="CAA9590754.1"/>
    </source>
</evidence>
<protein>
    <submittedName>
        <fullName evidence="2">Exopolyphosphatase</fullName>
        <ecNumber evidence="2">3.6.1.11</ecNumber>
    </submittedName>
</protein>
<dbReference type="SUPFAM" id="SSF53067">
    <property type="entry name" value="Actin-like ATPase domain"/>
    <property type="match status" value="2"/>
</dbReference>
<proteinExistence type="predicted"/>
<dbReference type="CDD" id="cd24054">
    <property type="entry name" value="ASKHA_NBD_AaPPX-GppA_MtPPX2-like"/>
    <property type="match status" value="1"/>
</dbReference>
<organism evidence="2">
    <name type="scientific">uncultured Thermomicrobiales bacterium</name>
    <dbReference type="NCBI Taxonomy" id="1645740"/>
    <lineage>
        <taxon>Bacteria</taxon>
        <taxon>Pseudomonadati</taxon>
        <taxon>Thermomicrobiota</taxon>
        <taxon>Thermomicrobia</taxon>
        <taxon>Thermomicrobiales</taxon>
        <taxon>environmental samples</taxon>
    </lineage>
</organism>
<dbReference type="GO" id="GO:0004309">
    <property type="term" value="F:exopolyphosphatase activity"/>
    <property type="evidence" value="ECO:0007669"/>
    <property type="project" value="UniProtKB-EC"/>
</dbReference>
<sequence>MYGEMDARTPHQSLLAAIDIGTNTIRLLVALPVRDGDALGLSPIATHTATVRLGHGVERTGRIEPERLARAVATVEEYRRIAADLGAAPILLAATSAVRDAAQGDELRERIAATSGLVLPIVSGEREAALTFAGATVGQPLVGTLLVGDLGGGSLELIVSRDGLIDSACSLQLGSGRLTERHVTADPPTRAMIAAVEADARATLAPEAAAAPPIDRLIIVGGTATSLPILAPHPREATILTARRLAGASAILTGATVGSLAAETGLDPERVRTLPAGVAIIGALLDAFGLDTATIGTGGIREGLLLDYLRNVDRTQVRDS</sequence>
<dbReference type="Gene3D" id="3.30.420.40">
    <property type="match status" value="1"/>
</dbReference>